<keyword evidence="6" id="KW-0677">Repeat</keyword>
<sequence length="1878" mass="209811">MVTSRPRVRNRLSSPVPSKSGESSLGVPAVAHRLHQEHNWIHHHVLTAKINLPCVRGRNTTDRVCRCRPRDVRADETVHVGVCILHGRRTGVLELKAAAVCDPFVDGIGCIPNSKSQTVNYQQTIQCLFSVDTNMTSATLSMKPNTLRKDEQFQDTGAGRMTDSSRGGGGGGVTTADSGFPAAHSGGGRAAQQDMYPQPTANDYGANPGMMNDQPTHGMGMSDDGYKMTPGNIPPSSELNATGGGGNSTTSKVEKAIGSMVGSNALKARGMQKEMEANALKTQSAELAEAERLEKEALLSRERAVAHGAHPDNRRLGGNASGGLYVKFCTITMPISTGSISTQFLKTTRWTFIENKNAQLEITVQVTCRLNRPLISSNSYRILILFTLTMDGRAPRVKNRAPAAIQITAEQLLREAQERQESAFRAPKQRVEDFEELNEYRGRKRKEFEERIRRTRGSIKEWLQYANWEASQNEFARSRSVYERALDVDPRSIQLWLSYTEMELKNRNVQHSRNLFDRAVTLLPRVDQLWYKYVYLEELLQNVSGARQVFERWLAWEPDDKAYQAYIKMEERYQELDRASTIYERWIGVRPEPRTWVKWAKFEEERGRVDKAREVFQTALDFFGDDEEQVEKAQAVFGAFARMEVRCKEIERARVIYKVFVHFALSRIPRSKSASLYAAYTKFEKQHGTRTTLETTVLGKRRIQYEDELSHDGRNYDVWFDYVRLEESAYGDLRSDGSEEEELEKAASRVREVYERAVAQVPPGNEKRHWRRYIYLWLDYALFEEIETKDYSRARQIYQTAISLVPHKLFTFAKLWIMFARFEIRRIDLPAARKILGNAIGLCPKEKLFKGYIELETDLREFDRVRKLYEKYLEFDASNSTTWISYAQLESQLADYARTRGIFELGVSQAALSMPEVLWKAYVDFEVEEGERENARSLYERLISLRYLADVSSHSGHVKVWISFALFEAESIALPRAEREDEDEDEEDEEKEQKTVPGDPDRARQVFERGYKELKTKGLKDDRVALLEVWKSFESTHGTPEDLTKVERMMPIVSKKRHVDQETGQMVEDWDLVFADDERENNPASFKLLQMAYMWKSQQIKSAAGIGGKTSTSLPSFVTSTTNSGDTEAKQKEDDGTSDVARLTGATNFGAFSMSDPSILVTSTLLSETDPNPDSPRLRAVIIVLCVLGVIGIGIIIWWTMRFKTAFRGVYKEDYDTSFRSDDSGGFSENSSLKFIGRKRSRRESIGEGITNVLRTGSITLKRSLSSTLASTKSKSKSLAAKITPFNQSALDPTKLHDGDGPRFVHTPGLNMRVATRLSNGIWQFSEPMRGGLTSASPFANPSQASLLLNQHPSYPYLSPTSAGTGANPFSDKHASSSVVSLTSPNFSENPFIGNSFTMPRRQGTADSAQSTAYSTDTGTLFTHPHTGTLPPGSIYRGTIYDLERAERGRPQVPTGINDLEEDIMKKKGTPLPVMESELMRRGLRNSIGSVALMSSADGRPRLPRTKSNDTTAALGRELGRRPSAGSAVLLGGTGPVGVSRGRSRTTGAGTYHPDMDDVIDITTNDGRETIDEPSTARREPVQYGDRVKDQQDAREGKVRQRGELDALPIPVSGGIRYGLSPYRESAAFTSAVGHETAPATPHAPSFVNSKRASHIAQPSVGSTLTTATSLYPYDVGVRTAGSIYLGSMTSLGQYATPRPSLGDGPLPSLDRGPAVPPLPSVYSQNHQHPPASWHEFDPDATLLADPTTVYPYSPTSTTFTHSAKKGYEYNGEVESEMHGYGFSDFGRVHKGANTEFGTDDFDAADESMNGHSFEGEDTAAIISAHERKPDTGGRREQRDQEAWKESFDTADLPNIPPPEYVSPKKQQSKSKSGKSRS</sequence>
<dbReference type="InterPro" id="IPR055433">
    <property type="entry name" value="HAT_Syf1-like_N"/>
</dbReference>
<keyword evidence="8" id="KW-0539">Nucleus</keyword>
<feature type="domain" description="Pre-mRNA-splicing factor Syf1/CRNKL1-like C-terminal HAT-repeats" evidence="12">
    <location>
        <begin position="793"/>
        <end position="978"/>
    </location>
</feature>
<name>A0A8H5HNC6_9AGAR</name>
<feature type="region of interest" description="Disordered" evidence="10">
    <location>
        <begin position="976"/>
        <end position="1002"/>
    </location>
</feature>
<feature type="region of interest" description="Disordered" evidence="10">
    <location>
        <begin position="1826"/>
        <end position="1878"/>
    </location>
</feature>
<evidence type="ECO:0000256" key="4">
    <source>
        <dbReference type="ARBA" id="ARBA00022664"/>
    </source>
</evidence>
<dbReference type="GO" id="GO:0071007">
    <property type="term" value="C:U2-type catalytic step 2 spliceosome"/>
    <property type="evidence" value="ECO:0007669"/>
    <property type="project" value="TreeGrafter"/>
</dbReference>
<reference evidence="14 15" key="1">
    <citation type="journal article" date="2020" name="ISME J.">
        <title>Uncovering the hidden diversity of litter-decomposition mechanisms in mushroom-forming fungi.</title>
        <authorList>
            <person name="Floudas D."/>
            <person name="Bentzer J."/>
            <person name="Ahren D."/>
            <person name="Johansson T."/>
            <person name="Persson P."/>
            <person name="Tunlid A."/>
        </authorList>
    </citation>
    <scope>NUCLEOTIDE SEQUENCE [LARGE SCALE GENOMIC DNA]</scope>
    <source>
        <strain evidence="14 15">CBS 406.79</strain>
    </source>
</reference>
<evidence type="ECO:0000259" key="12">
    <source>
        <dbReference type="Pfam" id="PF23231"/>
    </source>
</evidence>
<dbReference type="Proteomes" id="UP000518752">
    <property type="component" value="Unassembled WGS sequence"/>
</dbReference>
<feature type="transmembrane region" description="Helical" evidence="11">
    <location>
        <begin position="1178"/>
        <end position="1199"/>
    </location>
</feature>
<dbReference type="SUPFAM" id="SSF48452">
    <property type="entry name" value="TPR-like"/>
    <property type="match status" value="2"/>
</dbReference>
<feature type="region of interest" description="Disordered" evidence="10">
    <location>
        <begin position="1"/>
        <end position="26"/>
    </location>
</feature>
<feature type="compositionally biased region" description="Basic residues" evidence="10">
    <location>
        <begin position="1867"/>
        <end position="1878"/>
    </location>
</feature>
<dbReference type="FunFam" id="1.25.40.10:FF:000327">
    <property type="entry name" value="Pre-mRNA-splicing factor CLF1"/>
    <property type="match status" value="1"/>
</dbReference>
<feature type="domain" description="Pre-mRNA-splicing factor Syf1-like N-terminal HAT-repeats" evidence="13">
    <location>
        <begin position="447"/>
        <end position="592"/>
    </location>
</feature>
<dbReference type="GO" id="GO:0071011">
    <property type="term" value="C:precatalytic spliceosome"/>
    <property type="evidence" value="ECO:0007669"/>
    <property type="project" value="TreeGrafter"/>
</dbReference>
<evidence type="ECO:0008006" key="16">
    <source>
        <dbReference type="Google" id="ProtNLM"/>
    </source>
</evidence>
<keyword evidence="7" id="KW-0508">mRNA splicing</keyword>
<organism evidence="14 15">
    <name type="scientific">Collybiopsis confluens</name>
    <dbReference type="NCBI Taxonomy" id="2823264"/>
    <lineage>
        <taxon>Eukaryota</taxon>
        <taxon>Fungi</taxon>
        <taxon>Dikarya</taxon>
        <taxon>Basidiomycota</taxon>
        <taxon>Agaricomycotina</taxon>
        <taxon>Agaricomycetes</taxon>
        <taxon>Agaricomycetidae</taxon>
        <taxon>Agaricales</taxon>
        <taxon>Marasmiineae</taxon>
        <taxon>Omphalotaceae</taxon>
        <taxon>Collybiopsis</taxon>
    </lineage>
</organism>
<evidence type="ECO:0000256" key="7">
    <source>
        <dbReference type="ARBA" id="ARBA00023187"/>
    </source>
</evidence>
<feature type="region of interest" description="Disordered" evidence="10">
    <location>
        <begin position="1799"/>
        <end position="1818"/>
    </location>
</feature>
<keyword evidence="5" id="KW-0747">Spliceosome</keyword>
<feature type="compositionally biased region" description="Basic and acidic residues" evidence="10">
    <location>
        <begin position="1826"/>
        <end position="1848"/>
    </location>
</feature>
<feature type="region of interest" description="Disordered" evidence="10">
    <location>
        <begin position="1115"/>
        <end position="1138"/>
    </location>
</feature>
<dbReference type="InterPro" id="IPR003107">
    <property type="entry name" value="HAT"/>
</dbReference>
<dbReference type="Pfam" id="PF23231">
    <property type="entry name" value="HAT_Syf1_CNRKL1_C"/>
    <property type="match status" value="1"/>
</dbReference>
<feature type="compositionally biased region" description="Basic residues" evidence="10">
    <location>
        <begin position="1"/>
        <end position="10"/>
    </location>
</feature>
<keyword evidence="11" id="KW-0812">Transmembrane</keyword>
<dbReference type="Gene3D" id="1.25.40.10">
    <property type="entry name" value="Tetratricopeptide repeat domain"/>
    <property type="match status" value="3"/>
</dbReference>
<gene>
    <name evidence="14" type="ORF">D9757_005921</name>
</gene>
<feature type="compositionally biased region" description="Basic and acidic residues" evidence="10">
    <location>
        <begin position="991"/>
        <end position="1002"/>
    </location>
</feature>
<evidence type="ECO:0000256" key="2">
    <source>
        <dbReference type="ARBA" id="ARBA00008644"/>
    </source>
</evidence>
<feature type="region of interest" description="Disordered" evidence="10">
    <location>
        <begin position="1497"/>
        <end position="1601"/>
    </location>
</feature>
<keyword evidence="11" id="KW-1133">Transmembrane helix</keyword>
<dbReference type="GO" id="GO:0071014">
    <property type="term" value="C:post-mRNA release spliceosomal complex"/>
    <property type="evidence" value="ECO:0007669"/>
    <property type="project" value="TreeGrafter"/>
</dbReference>
<dbReference type="InterPro" id="IPR055430">
    <property type="entry name" value="HAT_Syf1_CNRKL1_C"/>
</dbReference>
<feature type="compositionally biased region" description="Basic and acidic residues" evidence="10">
    <location>
        <begin position="1566"/>
        <end position="1601"/>
    </location>
</feature>
<comment type="function">
    <text evidence="9">Involved in pre-mRNA splicing and cell cycle progression. Required for the spliceosome assembly and initiation of the DNA replication.</text>
</comment>
<accession>A0A8H5HNC6</accession>
<dbReference type="SMART" id="SM00386">
    <property type="entry name" value="HAT"/>
    <property type="match status" value="15"/>
</dbReference>
<evidence type="ECO:0000256" key="10">
    <source>
        <dbReference type="SAM" id="MobiDB-lite"/>
    </source>
</evidence>
<dbReference type="OrthoDB" id="541719at2759"/>
<evidence type="ECO:0000259" key="13">
    <source>
        <dbReference type="Pfam" id="PF23233"/>
    </source>
</evidence>
<dbReference type="PANTHER" id="PTHR11246:SF3">
    <property type="entry name" value="CROOKED NECK-LIKE PROTEIN 1"/>
    <property type="match status" value="1"/>
</dbReference>
<keyword evidence="4" id="KW-0507">mRNA processing</keyword>
<dbReference type="Pfam" id="PF23233">
    <property type="entry name" value="HAT_Syf1_CNRKL1_N"/>
    <property type="match status" value="1"/>
</dbReference>
<feature type="compositionally biased region" description="Low complexity" evidence="10">
    <location>
        <begin position="13"/>
        <end position="24"/>
    </location>
</feature>
<feature type="region of interest" description="Disordered" evidence="10">
    <location>
        <begin position="156"/>
        <end position="250"/>
    </location>
</feature>
<evidence type="ECO:0000313" key="14">
    <source>
        <dbReference type="EMBL" id="KAF5386470.1"/>
    </source>
</evidence>
<evidence type="ECO:0000256" key="5">
    <source>
        <dbReference type="ARBA" id="ARBA00022728"/>
    </source>
</evidence>
<comment type="subcellular location">
    <subcellularLocation>
        <location evidence="1">Nucleus</location>
    </subcellularLocation>
</comment>
<feature type="compositionally biased region" description="Acidic residues" evidence="10">
    <location>
        <begin position="980"/>
        <end position="990"/>
    </location>
</feature>
<comment type="subunit">
    <text evidence="3">Associated with the spliceosome.</text>
</comment>
<dbReference type="GO" id="GO:0000245">
    <property type="term" value="P:spliceosomal complex assembly"/>
    <property type="evidence" value="ECO:0007669"/>
    <property type="project" value="TreeGrafter"/>
</dbReference>
<keyword evidence="15" id="KW-1185">Reference proteome</keyword>
<dbReference type="InterPro" id="IPR045075">
    <property type="entry name" value="Syf1-like"/>
</dbReference>
<dbReference type="GO" id="GO:0000974">
    <property type="term" value="C:Prp19 complex"/>
    <property type="evidence" value="ECO:0007669"/>
    <property type="project" value="TreeGrafter"/>
</dbReference>
<evidence type="ECO:0000256" key="6">
    <source>
        <dbReference type="ARBA" id="ARBA00022737"/>
    </source>
</evidence>
<protein>
    <recommendedName>
        <fullName evidence="16">Pre-mRNA-splicing factor CLF1</fullName>
    </recommendedName>
</protein>
<evidence type="ECO:0000256" key="1">
    <source>
        <dbReference type="ARBA" id="ARBA00004123"/>
    </source>
</evidence>
<evidence type="ECO:0000256" key="9">
    <source>
        <dbReference type="ARBA" id="ARBA00037040"/>
    </source>
</evidence>
<comment type="similarity">
    <text evidence="2">Belongs to the crooked-neck family.</text>
</comment>
<evidence type="ECO:0000256" key="3">
    <source>
        <dbReference type="ARBA" id="ARBA00011524"/>
    </source>
</evidence>
<dbReference type="PANTHER" id="PTHR11246">
    <property type="entry name" value="PRE-MRNA SPLICING FACTOR"/>
    <property type="match status" value="1"/>
</dbReference>
<keyword evidence="11" id="KW-0472">Membrane</keyword>
<proteinExistence type="inferred from homology"/>
<evidence type="ECO:0000256" key="8">
    <source>
        <dbReference type="ARBA" id="ARBA00023242"/>
    </source>
</evidence>
<evidence type="ECO:0000256" key="11">
    <source>
        <dbReference type="SAM" id="Phobius"/>
    </source>
</evidence>
<feature type="compositionally biased region" description="Polar residues" evidence="10">
    <location>
        <begin position="1115"/>
        <end position="1126"/>
    </location>
</feature>
<evidence type="ECO:0000313" key="15">
    <source>
        <dbReference type="Proteomes" id="UP000518752"/>
    </source>
</evidence>
<dbReference type="InterPro" id="IPR011990">
    <property type="entry name" value="TPR-like_helical_dom_sf"/>
</dbReference>
<dbReference type="EMBL" id="JAACJN010000035">
    <property type="protein sequence ID" value="KAF5386470.1"/>
    <property type="molecule type" value="Genomic_DNA"/>
</dbReference>
<comment type="caution">
    <text evidence="14">The sequence shown here is derived from an EMBL/GenBank/DDBJ whole genome shotgun (WGS) entry which is preliminary data.</text>
</comment>
<dbReference type="FunFam" id="1.25.40.10:FF:000048">
    <property type="entry name" value="Cell cycle control protein"/>
    <property type="match status" value="1"/>
</dbReference>